<evidence type="ECO:0000259" key="4">
    <source>
        <dbReference type="PROSITE" id="PS50987"/>
    </source>
</evidence>
<evidence type="ECO:0000313" key="5">
    <source>
        <dbReference type="EMBL" id="MDQ0158342.1"/>
    </source>
</evidence>
<dbReference type="InterPro" id="IPR036388">
    <property type="entry name" value="WH-like_DNA-bd_sf"/>
</dbReference>
<dbReference type="InterPro" id="IPR001845">
    <property type="entry name" value="HTH_ArsR_DNA-bd_dom"/>
</dbReference>
<organism evidence="5 6">
    <name type="scientific">Alkalibacillus salilacus</name>
    <dbReference type="NCBI Taxonomy" id="284582"/>
    <lineage>
        <taxon>Bacteria</taxon>
        <taxon>Bacillati</taxon>
        <taxon>Bacillota</taxon>
        <taxon>Bacilli</taxon>
        <taxon>Bacillales</taxon>
        <taxon>Bacillaceae</taxon>
        <taxon>Alkalibacillus</taxon>
    </lineage>
</organism>
<dbReference type="NCBIfam" id="NF033788">
    <property type="entry name" value="HTH_metalloreg"/>
    <property type="match status" value="1"/>
</dbReference>
<dbReference type="InterPro" id="IPR051081">
    <property type="entry name" value="HTH_MetalResp_TranReg"/>
</dbReference>
<keyword evidence="1" id="KW-0805">Transcription regulation</keyword>
<evidence type="ECO:0000313" key="6">
    <source>
        <dbReference type="Proteomes" id="UP001224359"/>
    </source>
</evidence>
<name>A0ABT9VBN7_9BACI</name>
<dbReference type="SMART" id="SM00418">
    <property type="entry name" value="HTH_ARSR"/>
    <property type="match status" value="1"/>
</dbReference>
<dbReference type="SUPFAM" id="SSF46785">
    <property type="entry name" value="Winged helix' DNA-binding domain"/>
    <property type="match status" value="1"/>
</dbReference>
<dbReference type="PANTHER" id="PTHR33154">
    <property type="entry name" value="TRANSCRIPTIONAL REGULATOR, ARSR FAMILY"/>
    <property type="match status" value="1"/>
</dbReference>
<protein>
    <submittedName>
        <fullName evidence="5">ArsR family transcriptional regulator</fullName>
    </submittedName>
</protein>
<keyword evidence="2" id="KW-0238">DNA-binding</keyword>
<dbReference type="CDD" id="cd00090">
    <property type="entry name" value="HTH_ARSR"/>
    <property type="match status" value="1"/>
</dbReference>
<evidence type="ECO:0000256" key="2">
    <source>
        <dbReference type="ARBA" id="ARBA00023125"/>
    </source>
</evidence>
<evidence type="ECO:0000256" key="3">
    <source>
        <dbReference type="ARBA" id="ARBA00023163"/>
    </source>
</evidence>
<feature type="domain" description="HTH arsR-type" evidence="4">
    <location>
        <begin position="6"/>
        <end position="109"/>
    </location>
</feature>
<keyword evidence="3" id="KW-0804">Transcription</keyword>
<dbReference type="Pfam" id="PF01022">
    <property type="entry name" value="HTH_5"/>
    <property type="match status" value="1"/>
</dbReference>
<proteinExistence type="predicted"/>
<evidence type="ECO:0000256" key="1">
    <source>
        <dbReference type="ARBA" id="ARBA00023015"/>
    </source>
</evidence>
<keyword evidence="6" id="KW-1185">Reference proteome</keyword>
<dbReference type="Gene3D" id="1.10.10.10">
    <property type="entry name" value="Winged helix-like DNA-binding domain superfamily/Winged helix DNA-binding domain"/>
    <property type="match status" value="1"/>
</dbReference>
<comment type="caution">
    <text evidence="5">The sequence shown here is derived from an EMBL/GenBank/DDBJ whole genome shotgun (WGS) entry which is preliminary data.</text>
</comment>
<dbReference type="InterPro" id="IPR036390">
    <property type="entry name" value="WH_DNA-bd_sf"/>
</dbReference>
<dbReference type="InterPro" id="IPR011991">
    <property type="entry name" value="ArsR-like_HTH"/>
</dbReference>
<dbReference type="EMBL" id="JAUSTQ010000001">
    <property type="protein sequence ID" value="MDQ0158342.1"/>
    <property type="molecule type" value="Genomic_DNA"/>
</dbReference>
<dbReference type="Proteomes" id="UP001224359">
    <property type="component" value="Unassembled WGS sequence"/>
</dbReference>
<sequence>MSMYNINYNQTEKYSEMFKALSNPYRLKIFLYLATHCRPGELSTNDEMRYTVGELGEDLEIAQSTVSHHLKELRQSGLIRMERKSKNVECWVEQETLDFMTAFFEVTQD</sequence>
<accession>A0ABT9VBN7</accession>
<gene>
    <name evidence="5" type="ORF">J2S77_000292</name>
</gene>
<dbReference type="PROSITE" id="PS50987">
    <property type="entry name" value="HTH_ARSR_2"/>
    <property type="match status" value="1"/>
</dbReference>
<reference evidence="5 6" key="1">
    <citation type="submission" date="2023-07" db="EMBL/GenBank/DDBJ databases">
        <title>Genomic Encyclopedia of Type Strains, Phase IV (KMG-IV): sequencing the most valuable type-strain genomes for metagenomic binning, comparative biology and taxonomic classification.</title>
        <authorList>
            <person name="Goeker M."/>
        </authorList>
    </citation>
    <scope>NUCLEOTIDE SEQUENCE [LARGE SCALE GENOMIC DNA]</scope>
    <source>
        <strain evidence="5 6">DSM 16460</strain>
    </source>
</reference>
<dbReference type="PANTHER" id="PTHR33154:SF33">
    <property type="entry name" value="TRANSCRIPTIONAL REPRESSOR SDPR"/>
    <property type="match status" value="1"/>
</dbReference>